<sequence>MESREVKAEQRQQPVTPKKRRRPKPEKSAQADGGSSSSAAESSPLSRTSSSSPLSNDADGKGQQQQHHQQAGGGKRPRLVWTDELHDLFVKAYDSLGDEAVPRRILEKMNEKMNVPEVSREKVASHLQKHKLHLRRLAEEASSDSPTKEAPAPSHPLRSLPPNTRLAEVSQAQLELVQVLQQTPPDCLSRSSSSIGANLQIVQSIKQQLCGPPIKEGRQAQPAQTMQRVPADSGCSPVGMETSTAAILVPEANTEEAVTRMAQAAKAENAAEPEEAAPRPGSILGQFWAVGIKR</sequence>
<accession>A0A811SFX3</accession>
<feature type="region of interest" description="Disordered" evidence="6">
    <location>
        <begin position="1"/>
        <end position="79"/>
    </location>
</feature>
<reference evidence="7" key="1">
    <citation type="submission" date="2020-10" db="EMBL/GenBank/DDBJ databases">
        <authorList>
            <person name="Han B."/>
            <person name="Lu T."/>
            <person name="Zhao Q."/>
            <person name="Huang X."/>
            <person name="Zhao Y."/>
        </authorList>
    </citation>
    <scope>NUCLEOTIDE SEQUENCE</scope>
</reference>
<name>A0A811SFX3_9POAL</name>
<evidence type="ECO:0000256" key="6">
    <source>
        <dbReference type="SAM" id="MobiDB-lite"/>
    </source>
</evidence>
<proteinExistence type="predicted"/>
<evidence type="ECO:0000256" key="4">
    <source>
        <dbReference type="ARBA" id="ARBA00023163"/>
    </source>
</evidence>
<dbReference type="GO" id="GO:0003700">
    <property type="term" value="F:DNA-binding transcription factor activity"/>
    <property type="evidence" value="ECO:0007669"/>
    <property type="project" value="InterPro"/>
</dbReference>
<keyword evidence="5" id="KW-0539">Nucleus</keyword>
<keyword evidence="2" id="KW-0805">Transcription regulation</keyword>
<organism evidence="7 8">
    <name type="scientific">Miscanthus lutarioriparius</name>
    <dbReference type="NCBI Taxonomy" id="422564"/>
    <lineage>
        <taxon>Eukaryota</taxon>
        <taxon>Viridiplantae</taxon>
        <taxon>Streptophyta</taxon>
        <taxon>Embryophyta</taxon>
        <taxon>Tracheophyta</taxon>
        <taxon>Spermatophyta</taxon>
        <taxon>Magnoliopsida</taxon>
        <taxon>Liliopsida</taxon>
        <taxon>Poales</taxon>
        <taxon>Poaceae</taxon>
        <taxon>PACMAD clade</taxon>
        <taxon>Panicoideae</taxon>
        <taxon>Andropogonodae</taxon>
        <taxon>Andropogoneae</taxon>
        <taxon>Saccharinae</taxon>
        <taxon>Miscanthus</taxon>
    </lineage>
</organism>
<keyword evidence="8" id="KW-1185">Reference proteome</keyword>
<dbReference type="PANTHER" id="PTHR31442:SF29">
    <property type="entry name" value="HOMEODOMAIN-LIKE SUPERFAMILY PROTEIN"/>
    <property type="match status" value="1"/>
</dbReference>
<comment type="subcellular location">
    <subcellularLocation>
        <location evidence="1">Nucleus</location>
    </subcellularLocation>
</comment>
<dbReference type="InterPro" id="IPR044841">
    <property type="entry name" value="LUX/BOA-like"/>
</dbReference>
<dbReference type="GO" id="GO:0005634">
    <property type="term" value="C:nucleus"/>
    <property type="evidence" value="ECO:0007669"/>
    <property type="project" value="UniProtKB-SubCell"/>
</dbReference>
<evidence type="ECO:0000313" key="7">
    <source>
        <dbReference type="EMBL" id="CAD6341075.1"/>
    </source>
</evidence>
<evidence type="ECO:0008006" key="9">
    <source>
        <dbReference type="Google" id="ProtNLM"/>
    </source>
</evidence>
<dbReference type="AlphaFoldDB" id="A0A811SFX3"/>
<dbReference type="InterPro" id="IPR006447">
    <property type="entry name" value="Myb_dom_plants"/>
</dbReference>
<feature type="compositionally biased region" description="Basic and acidic residues" evidence="6">
    <location>
        <begin position="1"/>
        <end position="10"/>
    </location>
</feature>
<comment type="caution">
    <text evidence="7">The sequence shown here is derived from an EMBL/GenBank/DDBJ whole genome shotgun (WGS) entry which is preliminary data.</text>
</comment>
<keyword evidence="3" id="KW-0238">DNA-binding</keyword>
<dbReference type="EMBL" id="CAJGYO010000118">
    <property type="protein sequence ID" value="CAD6341075.1"/>
    <property type="molecule type" value="Genomic_DNA"/>
</dbReference>
<feature type="region of interest" description="Disordered" evidence="6">
    <location>
        <begin position="261"/>
        <end position="283"/>
    </location>
</feature>
<keyword evidence="4" id="KW-0804">Transcription</keyword>
<feature type="region of interest" description="Disordered" evidence="6">
    <location>
        <begin position="216"/>
        <end position="236"/>
    </location>
</feature>
<dbReference type="SUPFAM" id="SSF46689">
    <property type="entry name" value="Homeodomain-like"/>
    <property type="match status" value="1"/>
</dbReference>
<gene>
    <name evidence="7" type="ORF">NCGR_LOCUS65173</name>
</gene>
<dbReference type="GO" id="GO:0003677">
    <property type="term" value="F:DNA binding"/>
    <property type="evidence" value="ECO:0007669"/>
    <property type="project" value="UniProtKB-KW"/>
</dbReference>
<dbReference type="NCBIfam" id="TIGR01557">
    <property type="entry name" value="myb_SHAQKYF"/>
    <property type="match status" value="1"/>
</dbReference>
<dbReference type="OrthoDB" id="10491679at2759"/>
<dbReference type="InterPro" id="IPR009057">
    <property type="entry name" value="Homeodomain-like_sf"/>
</dbReference>
<evidence type="ECO:0000256" key="3">
    <source>
        <dbReference type="ARBA" id="ARBA00023125"/>
    </source>
</evidence>
<protein>
    <recommendedName>
        <fullName evidence="9">HTH myb-type domain-containing protein</fullName>
    </recommendedName>
</protein>
<feature type="compositionally biased region" description="Low complexity" evidence="6">
    <location>
        <begin position="35"/>
        <end position="70"/>
    </location>
</feature>
<dbReference type="FunFam" id="1.10.10.60:FF:000007">
    <property type="entry name" value="Two-component response regulator"/>
    <property type="match status" value="1"/>
</dbReference>
<dbReference type="PANTHER" id="PTHR31442">
    <property type="entry name" value="HOMEODOMAIN-LIKE SUPERFAMILY PROTEIN-RELATED"/>
    <property type="match status" value="1"/>
</dbReference>
<evidence type="ECO:0000256" key="2">
    <source>
        <dbReference type="ARBA" id="ARBA00023015"/>
    </source>
</evidence>
<evidence type="ECO:0000256" key="1">
    <source>
        <dbReference type="ARBA" id="ARBA00004123"/>
    </source>
</evidence>
<dbReference type="Proteomes" id="UP000604825">
    <property type="component" value="Unassembled WGS sequence"/>
</dbReference>
<dbReference type="Gene3D" id="1.10.10.60">
    <property type="entry name" value="Homeodomain-like"/>
    <property type="match status" value="1"/>
</dbReference>
<feature type="region of interest" description="Disordered" evidence="6">
    <location>
        <begin position="116"/>
        <end position="162"/>
    </location>
</feature>
<evidence type="ECO:0000313" key="8">
    <source>
        <dbReference type="Proteomes" id="UP000604825"/>
    </source>
</evidence>
<evidence type="ECO:0000256" key="5">
    <source>
        <dbReference type="ARBA" id="ARBA00023242"/>
    </source>
</evidence>